<evidence type="ECO:0000313" key="2">
    <source>
        <dbReference type="EMBL" id="KAF2484501.1"/>
    </source>
</evidence>
<accession>A0A6A6PXM6</accession>
<keyword evidence="3" id="KW-1185">Reference proteome</keyword>
<dbReference type="RefSeq" id="XP_033591070.1">
    <property type="nucleotide sequence ID" value="XM_033736995.1"/>
</dbReference>
<dbReference type="AlphaFoldDB" id="A0A6A6PXM6"/>
<reference evidence="2" key="1">
    <citation type="journal article" date="2020" name="Stud. Mycol.">
        <title>101 Dothideomycetes genomes: a test case for predicting lifestyles and emergence of pathogens.</title>
        <authorList>
            <person name="Haridas S."/>
            <person name="Albert R."/>
            <person name="Binder M."/>
            <person name="Bloem J."/>
            <person name="Labutti K."/>
            <person name="Salamov A."/>
            <person name="Andreopoulos B."/>
            <person name="Baker S."/>
            <person name="Barry K."/>
            <person name="Bills G."/>
            <person name="Bluhm B."/>
            <person name="Cannon C."/>
            <person name="Castanera R."/>
            <person name="Culley D."/>
            <person name="Daum C."/>
            <person name="Ezra D."/>
            <person name="Gonzalez J."/>
            <person name="Henrissat B."/>
            <person name="Kuo A."/>
            <person name="Liang C."/>
            <person name="Lipzen A."/>
            <person name="Lutzoni F."/>
            <person name="Magnuson J."/>
            <person name="Mondo S."/>
            <person name="Nolan M."/>
            <person name="Ohm R."/>
            <person name="Pangilinan J."/>
            <person name="Park H.-J."/>
            <person name="Ramirez L."/>
            <person name="Alfaro M."/>
            <person name="Sun H."/>
            <person name="Tritt A."/>
            <person name="Yoshinaga Y."/>
            <person name="Zwiers L.-H."/>
            <person name="Turgeon B."/>
            <person name="Goodwin S."/>
            <person name="Spatafora J."/>
            <person name="Crous P."/>
            <person name="Grigoriev I."/>
        </authorList>
    </citation>
    <scope>NUCLEOTIDE SEQUENCE</scope>
    <source>
        <strain evidence="2">CBS 113389</strain>
    </source>
</reference>
<name>A0A6A6PXM6_9PEZI</name>
<protein>
    <submittedName>
        <fullName evidence="2">Uncharacterized protein</fullName>
    </submittedName>
</protein>
<dbReference type="Proteomes" id="UP000799767">
    <property type="component" value="Unassembled WGS sequence"/>
</dbReference>
<sequence length="164" mass="17945">MAKTSTNWDSVETWERLVASIMATGVRIDLSSTATYYGTTYHTLENRLRRTKKIAKELQTAVDGNDGVDSVMSSPAAAKTPRKPKTPKKDALGAVTNGRVTKKTPTKTSTKKTTVVIKNEDSDDDMHAANGHASGQDSPTHIGEHEMFREGTKMDEDEIENAFS</sequence>
<feature type="compositionally biased region" description="Acidic residues" evidence="1">
    <location>
        <begin position="155"/>
        <end position="164"/>
    </location>
</feature>
<evidence type="ECO:0000256" key="1">
    <source>
        <dbReference type="SAM" id="MobiDB-lite"/>
    </source>
</evidence>
<feature type="region of interest" description="Disordered" evidence="1">
    <location>
        <begin position="63"/>
        <end position="164"/>
    </location>
</feature>
<feature type="compositionally biased region" description="Basic and acidic residues" evidence="1">
    <location>
        <begin position="142"/>
        <end position="154"/>
    </location>
</feature>
<feature type="compositionally biased region" description="Low complexity" evidence="1">
    <location>
        <begin position="106"/>
        <end position="117"/>
    </location>
</feature>
<dbReference type="OrthoDB" id="4828117at2759"/>
<proteinExistence type="predicted"/>
<dbReference type="EMBL" id="MU001634">
    <property type="protein sequence ID" value="KAF2484501.1"/>
    <property type="molecule type" value="Genomic_DNA"/>
</dbReference>
<gene>
    <name evidence="2" type="ORF">BDY17DRAFT_323347</name>
</gene>
<evidence type="ECO:0000313" key="3">
    <source>
        <dbReference type="Proteomes" id="UP000799767"/>
    </source>
</evidence>
<organism evidence="2 3">
    <name type="scientific">Neohortaea acidophila</name>
    <dbReference type="NCBI Taxonomy" id="245834"/>
    <lineage>
        <taxon>Eukaryota</taxon>
        <taxon>Fungi</taxon>
        <taxon>Dikarya</taxon>
        <taxon>Ascomycota</taxon>
        <taxon>Pezizomycotina</taxon>
        <taxon>Dothideomycetes</taxon>
        <taxon>Dothideomycetidae</taxon>
        <taxon>Mycosphaerellales</taxon>
        <taxon>Teratosphaeriaceae</taxon>
        <taxon>Neohortaea</taxon>
    </lineage>
</organism>
<dbReference type="GeneID" id="54477997"/>